<feature type="coiled-coil region" evidence="1">
    <location>
        <begin position="61"/>
        <end position="137"/>
    </location>
</feature>
<keyword evidence="1" id="KW-0175">Coiled coil</keyword>
<sequence>MNVTYIRNSLTQEEQTDSRILAENYRIRWEFVGSWQNPWDVTIPIRYWILGVSIRIVTSLLKSLLSNNDQLLEISKSQEDESLSYYNEYTRILILYNELVTQYNQLEIDYKSIQSLLQQKNEAYLQCQNELNTYQNLLYHQKKKSDDILECTYFLSTQKCILSPNLLSIQ</sequence>
<keyword evidence="3" id="KW-1185">Reference proteome</keyword>
<dbReference type="Proteomes" id="UP000663873">
    <property type="component" value="Unassembled WGS sequence"/>
</dbReference>
<evidence type="ECO:0000313" key="2">
    <source>
        <dbReference type="EMBL" id="CAF4435104.1"/>
    </source>
</evidence>
<evidence type="ECO:0000256" key="1">
    <source>
        <dbReference type="SAM" id="Coils"/>
    </source>
</evidence>
<protein>
    <submittedName>
        <fullName evidence="2">Uncharacterized protein</fullName>
    </submittedName>
</protein>
<dbReference type="AlphaFoldDB" id="A0A820RGJ1"/>
<proteinExistence type="predicted"/>
<accession>A0A820RGJ1</accession>
<dbReference type="EMBL" id="CAJOBP010004272">
    <property type="protein sequence ID" value="CAF4435104.1"/>
    <property type="molecule type" value="Genomic_DNA"/>
</dbReference>
<name>A0A820RGJ1_9BILA</name>
<gene>
    <name evidence="2" type="ORF">UJA718_LOCUS21636</name>
</gene>
<reference evidence="2" key="1">
    <citation type="submission" date="2021-02" db="EMBL/GenBank/DDBJ databases">
        <authorList>
            <person name="Nowell W R."/>
        </authorList>
    </citation>
    <scope>NUCLEOTIDE SEQUENCE</scope>
</reference>
<evidence type="ECO:0000313" key="3">
    <source>
        <dbReference type="Proteomes" id="UP000663873"/>
    </source>
</evidence>
<organism evidence="2 3">
    <name type="scientific">Rotaria socialis</name>
    <dbReference type="NCBI Taxonomy" id="392032"/>
    <lineage>
        <taxon>Eukaryota</taxon>
        <taxon>Metazoa</taxon>
        <taxon>Spiralia</taxon>
        <taxon>Gnathifera</taxon>
        <taxon>Rotifera</taxon>
        <taxon>Eurotatoria</taxon>
        <taxon>Bdelloidea</taxon>
        <taxon>Philodinida</taxon>
        <taxon>Philodinidae</taxon>
        <taxon>Rotaria</taxon>
    </lineage>
</organism>
<comment type="caution">
    <text evidence="2">The sequence shown here is derived from an EMBL/GenBank/DDBJ whole genome shotgun (WGS) entry which is preliminary data.</text>
</comment>